<evidence type="ECO:0000313" key="4">
    <source>
        <dbReference type="Proteomes" id="UP000252985"/>
    </source>
</evidence>
<reference evidence="2 5" key="2">
    <citation type="submission" date="2018-07" db="EMBL/GenBank/DDBJ databases">
        <title>Genome sequences of Haloplanus sp. CBA1113.</title>
        <authorList>
            <person name="Kim Y.B."/>
            <person name="Roh S.W."/>
        </authorList>
    </citation>
    <scope>NUCLEOTIDE SEQUENCE [LARGE SCALE GENOMIC DNA]</scope>
    <source>
        <strain evidence="2 5">CBA1113</strain>
    </source>
</reference>
<evidence type="ECO:0000313" key="2">
    <source>
        <dbReference type="EMBL" id="AXG06614.1"/>
    </source>
</evidence>
<keyword evidence="3" id="KW-0418">Kinase</keyword>
<dbReference type="Pfam" id="PF10069">
    <property type="entry name" value="DICT"/>
    <property type="match status" value="1"/>
</dbReference>
<reference evidence="3 4" key="1">
    <citation type="submission" date="2018-07" db="EMBL/GenBank/DDBJ databases">
        <title>Genome sequences of Haloplanus sp. CBA1112.</title>
        <authorList>
            <person name="Kim Y.B."/>
            <person name="Roh S.W."/>
        </authorList>
    </citation>
    <scope>NUCLEOTIDE SEQUENCE [LARGE SCALE GENOMIC DNA]</scope>
    <source>
        <strain evidence="3 4">CBA1112</strain>
    </source>
</reference>
<dbReference type="RefSeq" id="WP_114585752.1">
    <property type="nucleotide sequence ID" value="NZ_CP031148.1"/>
</dbReference>
<dbReference type="AlphaFoldDB" id="A0A345ECR7"/>
<evidence type="ECO:0000313" key="5">
    <source>
        <dbReference type="Proteomes" id="UP000253273"/>
    </source>
</evidence>
<accession>A0A345E342</accession>
<dbReference type="KEGG" id="haq:DU484_09085"/>
<organism evidence="3 4">
    <name type="scientific">Haloplanus rubicundus</name>
    <dbReference type="NCBI Taxonomy" id="1547898"/>
    <lineage>
        <taxon>Archaea</taxon>
        <taxon>Methanobacteriati</taxon>
        <taxon>Methanobacteriota</taxon>
        <taxon>Stenosarchaea group</taxon>
        <taxon>Halobacteria</taxon>
        <taxon>Halobacteriales</taxon>
        <taxon>Haloferacaceae</taxon>
        <taxon>Haloplanus</taxon>
    </lineage>
</organism>
<dbReference type="GeneID" id="37287129"/>
<gene>
    <name evidence="3" type="ORF">DU484_09085</name>
    <name evidence="2" type="ORF">DU500_09335</name>
</gene>
<dbReference type="PIRSF" id="PIRSF030471">
    <property type="entry name" value="STR_Vng0742h_prd"/>
    <property type="match status" value="1"/>
</dbReference>
<dbReference type="EMBL" id="CP031150">
    <property type="protein sequence ID" value="AXG06614.1"/>
    <property type="molecule type" value="Genomic_DNA"/>
</dbReference>
<dbReference type="EMBL" id="CP031148">
    <property type="protein sequence ID" value="AXG09989.1"/>
    <property type="molecule type" value="Genomic_DNA"/>
</dbReference>
<sequence length="254" mass="28533">MAADASPSDITEFFQAASRHDVSLVTINRTHPEPVQELLADAFSMQSVDLVERSLPQNDDDIVALRKDGQVTAVSSLRELMRSFLLVNADRFKTGTKGFDSDVPDVLKGMDETLFDLRGYPASNKEKLLLILVSRHIERRAYEAGAGTLRSTFQRLSRLEDELGTKKVYERLAGRTVDVHVYGVPDGVPRGLDATVHTGTSDEYRNSWCVVFKPPDGSGAALIAHQQEPNRWRGFWTYDRETVARANRYLDRSF</sequence>
<dbReference type="OrthoDB" id="302327at2157"/>
<dbReference type="GO" id="GO:0016301">
    <property type="term" value="F:kinase activity"/>
    <property type="evidence" value="ECO:0007669"/>
    <property type="project" value="UniProtKB-KW"/>
</dbReference>
<dbReference type="InterPro" id="IPR019278">
    <property type="entry name" value="DICT_dom"/>
</dbReference>
<dbReference type="InterPro" id="IPR016954">
    <property type="entry name" value="Uncharacterised_Vng0742h"/>
</dbReference>
<proteinExistence type="predicted"/>
<dbReference type="KEGG" id="haj:DU500_09335"/>
<evidence type="ECO:0000259" key="1">
    <source>
        <dbReference type="Pfam" id="PF10069"/>
    </source>
</evidence>
<dbReference type="Proteomes" id="UP000252985">
    <property type="component" value="Chromosome"/>
</dbReference>
<protein>
    <submittedName>
        <fullName evidence="3">Histidine kinase</fullName>
    </submittedName>
</protein>
<evidence type="ECO:0000313" key="3">
    <source>
        <dbReference type="EMBL" id="AXG09989.1"/>
    </source>
</evidence>
<keyword evidence="5" id="KW-1185">Reference proteome</keyword>
<dbReference type="Proteomes" id="UP000253273">
    <property type="component" value="Chromosome"/>
</dbReference>
<accession>A0A345ECR7</accession>
<keyword evidence="3" id="KW-0808">Transferase</keyword>
<feature type="domain" description="DICT" evidence="1">
    <location>
        <begin position="106"/>
        <end position="226"/>
    </location>
</feature>
<name>A0A345ECR7_9EURY</name>